<keyword evidence="7 8" id="KW-0472">Membrane</keyword>
<dbReference type="Proteomes" id="UP000195137">
    <property type="component" value="Unassembled WGS sequence"/>
</dbReference>
<keyword evidence="10" id="KW-1185">Reference proteome</keyword>
<evidence type="ECO:0000256" key="8">
    <source>
        <dbReference type="SAM" id="Phobius"/>
    </source>
</evidence>
<keyword evidence="4 8" id="KW-0812">Transmembrane</keyword>
<keyword evidence="3" id="KW-1003">Cell membrane</keyword>
<accession>A0A1Y3GBT6</accession>
<dbReference type="PANTHER" id="PTHR11040:SF211">
    <property type="entry name" value="ZINC TRANSPORTER ZIP11"/>
    <property type="match status" value="1"/>
</dbReference>
<evidence type="ECO:0000256" key="4">
    <source>
        <dbReference type="ARBA" id="ARBA00022692"/>
    </source>
</evidence>
<dbReference type="EMBL" id="MRZU01000003">
    <property type="protein sequence ID" value="OUJ18921.1"/>
    <property type="molecule type" value="Genomic_DNA"/>
</dbReference>
<feature type="transmembrane region" description="Helical" evidence="8">
    <location>
        <begin position="6"/>
        <end position="30"/>
    </location>
</feature>
<evidence type="ECO:0000256" key="3">
    <source>
        <dbReference type="ARBA" id="ARBA00022475"/>
    </source>
</evidence>
<dbReference type="GO" id="GO:0005385">
    <property type="term" value="F:zinc ion transmembrane transporter activity"/>
    <property type="evidence" value="ECO:0007669"/>
    <property type="project" value="TreeGrafter"/>
</dbReference>
<feature type="transmembrane region" description="Helical" evidence="8">
    <location>
        <begin position="128"/>
        <end position="151"/>
    </location>
</feature>
<protein>
    <submittedName>
        <fullName evidence="9">Putative divalent heavy-metal cations transporter</fullName>
    </submittedName>
</protein>
<feature type="transmembrane region" description="Helical" evidence="8">
    <location>
        <begin position="67"/>
        <end position="86"/>
    </location>
</feature>
<proteinExistence type="inferred from homology"/>
<keyword evidence="6 8" id="KW-1133">Transmembrane helix</keyword>
<feature type="transmembrane region" description="Helical" evidence="8">
    <location>
        <begin position="228"/>
        <end position="247"/>
    </location>
</feature>
<keyword evidence="5" id="KW-0862">Zinc</keyword>
<comment type="caution">
    <text evidence="9">The sequence shown here is derived from an EMBL/GenBank/DDBJ whole genome shotgun (WGS) entry which is preliminary data.</text>
</comment>
<sequence length="251" mass="25932">MFEYLAIITVIGLLSGVLGTGSGGLFVVLFKRIKESSLSVLLGFSAGVMVAITFVELIPESIEEGSLFTGLVGLVLGIVVLGFLDFNFPHKHFSFDLNGSAEKAKQLKTGLLLSVGIAMHNLPEGVAIGTALLVNFEVGVTLAVLMAIHNFPEGMAAATAMGVGEIKNSRILLVTALAGVPMGIGAFIGGALGGVSEIALSISLGFAGGAMLYIVFDELIPDSHRRATGHTAIIGILSGIVIGITFIELLH</sequence>
<evidence type="ECO:0000256" key="5">
    <source>
        <dbReference type="ARBA" id="ARBA00022833"/>
    </source>
</evidence>
<dbReference type="PANTHER" id="PTHR11040">
    <property type="entry name" value="ZINC/IRON TRANSPORTER"/>
    <property type="match status" value="1"/>
</dbReference>
<name>A0A1Y3GBT6_9EURY</name>
<evidence type="ECO:0000256" key="1">
    <source>
        <dbReference type="ARBA" id="ARBA00004651"/>
    </source>
</evidence>
<gene>
    <name evidence="9" type="ORF">AMET1_0572</name>
</gene>
<dbReference type="Pfam" id="PF02535">
    <property type="entry name" value="Zip"/>
    <property type="match status" value="1"/>
</dbReference>
<evidence type="ECO:0000256" key="6">
    <source>
        <dbReference type="ARBA" id="ARBA00022989"/>
    </source>
</evidence>
<reference evidence="9 10" key="1">
    <citation type="submission" date="2016-12" db="EMBL/GenBank/DDBJ databases">
        <title>Discovery of methanogenic haloarchaea.</title>
        <authorList>
            <person name="Sorokin D.Y."/>
            <person name="Makarova K.S."/>
            <person name="Abbas B."/>
            <person name="Ferrer M."/>
            <person name="Golyshin P.N."/>
        </authorList>
    </citation>
    <scope>NUCLEOTIDE SEQUENCE [LARGE SCALE GENOMIC DNA]</scope>
    <source>
        <strain evidence="9">AMET1</strain>
    </source>
</reference>
<organism evidence="9 10">
    <name type="scientific">Methanonatronarchaeum thermophilum</name>
    <dbReference type="NCBI Taxonomy" id="1927129"/>
    <lineage>
        <taxon>Archaea</taxon>
        <taxon>Methanobacteriati</taxon>
        <taxon>Methanobacteriota</taxon>
        <taxon>Methanonatronarchaeia</taxon>
        <taxon>Methanonatronarchaeales</taxon>
        <taxon>Methanonatronarchaeaceae</taxon>
        <taxon>Methanonatronarchaeum</taxon>
    </lineage>
</organism>
<dbReference type="GO" id="GO:0005886">
    <property type="term" value="C:plasma membrane"/>
    <property type="evidence" value="ECO:0007669"/>
    <property type="project" value="UniProtKB-SubCell"/>
</dbReference>
<comment type="subcellular location">
    <subcellularLocation>
        <location evidence="1">Cell membrane</location>
        <topology evidence="1">Multi-pass membrane protein</topology>
    </subcellularLocation>
</comment>
<dbReference type="RefSeq" id="WP_086636975.1">
    <property type="nucleotide sequence ID" value="NZ_MRZU01000003.1"/>
</dbReference>
<dbReference type="InterPro" id="IPR003689">
    <property type="entry name" value="ZIP"/>
</dbReference>
<evidence type="ECO:0000256" key="2">
    <source>
        <dbReference type="ARBA" id="ARBA00006939"/>
    </source>
</evidence>
<feature type="transmembrane region" description="Helical" evidence="8">
    <location>
        <begin position="37"/>
        <end position="55"/>
    </location>
</feature>
<comment type="similarity">
    <text evidence="2">Belongs to the ZIP transporter (TC 2.A.5) family.</text>
</comment>
<dbReference type="OrthoDB" id="11839at2157"/>
<evidence type="ECO:0000313" key="10">
    <source>
        <dbReference type="Proteomes" id="UP000195137"/>
    </source>
</evidence>
<evidence type="ECO:0000313" key="9">
    <source>
        <dbReference type="EMBL" id="OUJ18921.1"/>
    </source>
</evidence>
<dbReference type="AlphaFoldDB" id="A0A1Y3GBT6"/>
<feature type="transmembrane region" description="Helical" evidence="8">
    <location>
        <begin position="198"/>
        <end position="216"/>
    </location>
</feature>
<feature type="transmembrane region" description="Helical" evidence="8">
    <location>
        <begin position="171"/>
        <end position="192"/>
    </location>
</feature>
<evidence type="ECO:0000256" key="7">
    <source>
        <dbReference type="ARBA" id="ARBA00023136"/>
    </source>
</evidence>